<reference evidence="3" key="1">
    <citation type="submission" date="2022-10" db="EMBL/GenBank/DDBJ databases">
        <title>Genome assembly of Pristionchus species.</title>
        <authorList>
            <person name="Yoshida K."/>
            <person name="Sommer R.J."/>
        </authorList>
    </citation>
    <scope>NUCLEOTIDE SEQUENCE [LARGE SCALE GENOMIC DNA]</scope>
    <source>
        <strain evidence="3">RS5460</strain>
    </source>
</reference>
<keyword evidence="1" id="KW-0812">Transmembrane</keyword>
<evidence type="ECO:0000313" key="3">
    <source>
        <dbReference type="Proteomes" id="UP001328107"/>
    </source>
</evidence>
<dbReference type="AlphaFoldDB" id="A0AAN5CDY2"/>
<feature type="transmembrane region" description="Helical" evidence="1">
    <location>
        <begin position="29"/>
        <end position="57"/>
    </location>
</feature>
<sequence>MLFSHCSTGRENASTTLAPLPGKGLSSDILPWLIVVSVIAVVVLIFVPFGVVAWAWFDLKKNQLPPKCKQQAAAAALVLEETELNNEE</sequence>
<dbReference type="Proteomes" id="UP001328107">
    <property type="component" value="Unassembled WGS sequence"/>
</dbReference>
<keyword evidence="1" id="KW-0472">Membrane</keyword>
<name>A0AAN5CDY2_9BILA</name>
<gene>
    <name evidence="2" type="ORF">PMAYCL1PPCAC_09394</name>
</gene>
<organism evidence="2 3">
    <name type="scientific">Pristionchus mayeri</name>
    <dbReference type="NCBI Taxonomy" id="1317129"/>
    <lineage>
        <taxon>Eukaryota</taxon>
        <taxon>Metazoa</taxon>
        <taxon>Ecdysozoa</taxon>
        <taxon>Nematoda</taxon>
        <taxon>Chromadorea</taxon>
        <taxon>Rhabditida</taxon>
        <taxon>Rhabditina</taxon>
        <taxon>Diplogasteromorpha</taxon>
        <taxon>Diplogasteroidea</taxon>
        <taxon>Neodiplogasteridae</taxon>
        <taxon>Pristionchus</taxon>
    </lineage>
</organism>
<accession>A0AAN5CDY2</accession>
<keyword evidence="1" id="KW-1133">Transmembrane helix</keyword>
<comment type="caution">
    <text evidence="2">The sequence shown here is derived from an EMBL/GenBank/DDBJ whole genome shotgun (WGS) entry which is preliminary data.</text>
</comment>
<dbReference type="EMBL" id="BTRK01000002">
    <property type="protein sequence ID" value="GMR39199.1"/>
    <property type="molecule type" value="Genomic_DNA"/>
</dbReference>
<keyword evidence="3" id="KW-1185">Reference proteome</keyword>
<protein>
    <submittedName>
        <fullName evidence="2">Uncharacterized protein</fullName>
    </submittedName>
</protein>
<evidence type="ECO:0000313" key="2">
    <source>
        <dbReference type="EMBL" id="GMR39199.1"/>
    </source>
</evidence>
<evidence type="ECO:0000256" key="1">
    <source>
        <dbReference type="SAM" id="Phobius"/>
    </source>
</evidence>
<proteinExistence type="predicted"/>